<dbReference type="GO" id="GO:0006260">
    <property type="term" value="P:DNA replication"/>
    <property type="evidence" value="ECO:0007669"/>
    <property type="project" value="InterPro"/>
</dbReference>
<gene>
    <name evidence="4" type="ORF">H9808_01725</name>
</gene>
<dbReference type="GO" id="GO:0009295">
    <property type="term" value="C:nucleoid"/>
    <property type="evidence" value="ECO:0007669"/>
    <property type="project" value="TreeGrafter"/>
</dbReference>
<dbReference type="InterPro" id="IPR012340">
    <property type="entry name" value="NA-bd_OB-fold"/>
</dbReference>
<comment type="caution">
    <text evidence="4">The sequence shown here is derived from an EMBL/GenBank/DDBJ whole genome shotgun (WGS) entry which is preliminary data.</text>
</comment>
<comment type="subunit">
    <text evidence="2">Homotetramer.</text>
</comment>
<dbReference type="HAMAP" id="MF_00984">
    <property type="entry name" value="SSB"/>
    <property type="match status" value="1"/>
</dbReference>
<evidence type="ECO:0000256" key="1">
    <source>
        <dbReference type="ARBA" id="ARBA00023125"/>
    </source>
</evidence>
<reference evidence="4" key="2">
    <citation type="submission" date="2021-04" db="EMBL/GenBank/DDBJ databases">
        <authorList>
            <person name="Gilroy R."/>
        </authorList>
    </citation>
    <scope>NUCLEOTIDE SEQUENCE</scope>
    <source>
        <strain evidence="4">CHK169-4300</strain>
    </source>
</reference>
<dbReference type="InterPro" id="IPR000424">
    <property type="entry name" value="Primosome_PriB/ssb"/>
</dbReference>
<protein>
    <recommendedName>
        <fullName evidence="2 3">Single-stranded DNA-binding protein</fullName>
        <shortName evidence="2">SSB</shortName>
    </recommendedName>
</protein>
<evidence type="ECO:0000256" key="2">
    <source>
        <dbReference type="HAMAP-Rule" id="MF_00984"/>
    </source>
</evidence>
<organism evidence="4 5">
    <name type="scientific">Candidatus Atopostipes pullistercoris</name>
    <dbReference type="NCBI Taxonomy" id="2838467"/>
    <lineage>
        <taxon>Bacteria</taxon>
        <taxon>Bacillati</taxon>
        <taxon>Bacillota</taxon>
        <taxon>Bacilli</taxon>
        <taxon>Lactobacillales</taxon>
        <taxon>Carnobacteriaceae</taxon>
        <taxon>Atopostipes</taxon>
    </lineage>
</organism>
<reference evidence="4" key="1">
    <citation type="journal article" date="2021" name="PeerJ">
        <title>Extensive microbial diversity within the chicken gut microbiome revealed by metagenomics and culture.</title>
        <authorList>
            <person name="Gilroy R."/>
            <person name="Ravi A."/>
            <person name="Getino M."/>
            <person name="Pursley I."/>
            <person name="Horton D.L."/>
            <person name="Alikhan N.F."/>
            <person name="Baker D."/>
            <person name="Gharbi K."/>
            <person name="Hall N."/>
            <person name="Watson M."/>
            <person name="Adriaenssens E.M."/>
            <person name="Foster-Nyarko E."/>
            <person name="Jarju S."/>
            <person name="Secka A."/>
            <person name="Antonio M."/>
            <person name="Oren A."/>
            <person name="Chaudhuri R.R."/>
            <person name="La Ragione R."/>
            <person name="Hildebrand F."/>
            <person name="Pallen M.J."/>
        </authorList>
    </citation>
    <scope>NUCLEOTIDE SEQUENCE</scope>
    <source>
        <strain evidence="4">CHK169-4300</strain>
    </source>
</reference>
<comment type="caution">
    <text evidence="2">Lacks conserved residue(s) required for the propagation of feature annotation.</text>
</comment>
<name>A0A9D2JX27_9LACT</name>
<sequence>MNRLTVVGRIVRDVELREVGDGKIVMNNTLAIPRTYKVDHGQEADFINFVAWGKRAELIEEYCDKGNLIGLDGKIQSRIYENDKGQKVYVVEMLVDSVHFLQPRNSNRRRNRQSKEKI</sequence>
<dbReference type="InterPro" id="IPR011344">
    <property type="entry name" value="ssDNA-bd"/>
</dbReference>
<dbReference type="NCBIfam" id="TIGR00621">
    <property type="entry name" value="ssb"/>
    <property type="match status" value="1"/>
</dbReference>
<dbReference type="CDD" id="cd04496">
    <property type="entry name" value="SSB_OBF"/>
    <property type="match status" value="1"/>
</dbReference>
<dbReference type="PANTHER" id="PTHR10302">
    <property type="entry name" value="SINGLE-STRANDED DNA-BINDING PROTEIN"/>
    <property type="match status" value="1"/>
</dbReference>
<dbReference type="SUPFAM" id="SSF50249">
    <property type="entry name" value="Nucleic acid-binding proteins"/>
    <property type="match status" value="1"/>
</dbReference>
<dbReference type="GO" id="GO:0003697">
    <property type="term" value="F:single-stranded DNA binding"/>
    <property type="evidence" value="ECO:0007669"/>
    <property type="project" value="UniProtKB-UniRule"/>
</dbReference>
<dbReference type="Proteomes" id="UP000824106">
    <property type="component" value="Unassembled WGS sequence"/>
</dbReference>
<keyword evidence="1 2" id="KW-0238">DNA-binding</keyword>
<dbReference type="PIRSF" id="PIRSF002070">
    <property type="entry name" value="SSB"/>
    <property type="match status" value="1"/>
</dbReference>
<evidence type="ECO:0000313" key="4">
    <source>
        <dbReference type="EMBL" id="HIZ70476.1"/>
    </source>
</evidence>
<dbReference type="Pfam" id="PF00436">
    <property type="entry name" value="SSB"/>
    <property type="match status" value="1"/>
</dbReference>
<dbReference type="Gene3D" id="2.40.50.140">
    <property type="entry name" value="Nucleic acid-binding proteins"/>
    <property type="match status" value="1"/>
</dbReference>
<proteinExistence type="inferred from homology"/>
<dbReference type="EMBL" id="DXAZ01000024">
    <property type="protein sequence ID" value="HIZ70476.1"/>
    <property type="molecule type" value="Genomic_DNA"/>
</dbReference>
<dbReference type="PROSITE" id="PS50935">
    <property type="entry name" value="SSB"/>
    <property type="match status" value="1"/>
</dbReference>
<evidence type="ECO:0000256" key="3">
    <source>
        <dbReference type="PIRNR" id="PIRNR002070"/>
    </source>
</evidence>
<dbReference type="AlphaFoldDB" id="A0A9D2JX27"/>
<evidence type="ECO:0000313" key="5">
    <source>
        <dbReference type="Proteomes" id="UP000824106"/>
    </source>
</evidence>
<accession>A0A9D2JX27</accession>
<dbReference type="PANTHER" id="PTHR10302:SF27">
    <property type="entry name" value="SINGLE-STRANDED DNA-BINDING PROTEIN"/>
    <property type="match status" value="1"/>
</dbReference>